<evidence type="ECO:0000313" key="2">
    <source>
        <dbReference type="Proteomes" id="UP001417504"/>
    </source>
</evidence>
<protein>
    <submittedName>
        <fullName evidence="1">Uncharacterized protein</fullName>
    </submittedName>
</protein>
<dbReference type="EMBL" id="JBBNAE010000001">
    <property type="protein sequence ID" value="KAK9152690.1"/>
    <property type="molecule type" value="Genomic_DNA"/>
</dbReference>
<proteinExistence type="predicted"/>
<dbReference type="AlphaFoldDB" id="A0AAP0KIH1"/>
<name>A0AAP0KIH1_9MAGN</name>
<reference evidence="1 2" key="1">
    <citation type="submission" date="2024-01" db="EMBL/GenBank/DDBJ databases">
        <title>Genome assemblies of Stephania.</title>
        <authorList>
            <person name="Yang L."/>
        </authorList>
    </citation>
    <scope>NUCLEOTIDE SEQUENCE [LARGE SCALE GENOMIC DNA]</scope>
    <source>
        <strain evidence="1">QJT</strain>
        <tissue evidence="1">Leaf</tissue>
    </source>
</reference>
<accession>A0AAP0KIH1</accession>
<evidence type="ECO:0000313" key="1">
    <source>
        <dbReference type="EMBL" id="KAK9152690.1"/>
    </source>
</evidence>
<comment type="caution">
    <text evidence="1">The sequence shown here is derived from an EMBL/GenBank/DDBJ whole genome shotgun (WGS) entry which is preliminary data.</text>
</comment>
<organism evidence="1 2">
    <name type="scientific">Stephania japonica</name>
    <dbReference type="NCBI Taxonomy" id="461633"/>
    <lineage>
        <taxon>Eukaryota</taxon>
        <taxon>Viridiplantae</taxon>
        <taxon>Streptophyta</taxon>
        <taxon>Embryophyta</taxon>
        <taxon>Tracheophyta</taxon>
        <taxon>Spermatophyta</taxon>
        <taxon>Magnoliopsida</taxon>
        <taxon>Ranunculales</taxon>
        <taxon>Menispermaceae</taxon>
        <taxon>Menispermoideae</taxon>
        <taxon>Cissampelideae</taxon>
        <taxon>Stephania</taxon>
    </lineage>
</organism>
<sequence>MGIVERIESYPNRSSRIAPVRWIEGVQLRRQRKCNTMEEFAPPRKILEPTTATIRSLFSFSSLPGKVDQRKVACFSPGLMAAYVVVGLPTGMPLWSKSQASAGSKKTCAKDVFFSALSSQKAKGETASLSFDGKECRCREDTVKCATVSLHPNLHPRHLYIILNDAKSQSMRLEHITANFPAFMLKTTGYALQFFSVVEQRSCILLNIKLVGIRHFAHRQDRV</sequence>
<dbReference type="Proteomes" id="UP001417504">
    <property type="component" value="Unassembled WGS sequence"/>
</dbReference>
<keyword evidence="2" id="KW-1185">Reference proteome</keyword>
<gene>
    <name evidence="1" type="ORF">Sjap_000170</name>
</gene>